<dbReference type="EMBL" id="LTAY01000092">
    <property type="protein sequence ID" value="OPX46095.1"/>
    <property type="molecule type" value="Genomic_DNA"/>
</dbReference>
<dbReference type="PROSITE" id="PS50883">
    <property type="entry name" value="EAL"/>
    <property type="match status" value="1"/>
</dbReference>
<evidence type="ECO:0000313" key="4">
    <source>
        <dbReference type="Proteomes" id="UP000191448"/>
    </source>
</evidence>
<accession>A0A1V4SRM4</accession>
<evidence type="ECO:0000259" key="1">
    <source>
        <dbReference type="PROSITE" id="PS50883"/>
    </source>
</evidence>
<dbReference type="SMART" id="SM00052">
    <property type="entry name" value="EAL"/>
    <property type="match status" value="1"/>
</dbReference>
<dbReference type="Gene3D" id="3.20.20.450">
    <property type="entry name" value="EAL domain"/>
    <property type="match status" value="1"/>
</dbReference>
<dbReference type="Pfam" id="PF00563">
    <property type="entry name" value="EAL"/>
    <property type="match status" value="1"/>
</dbReference>
<dbReference type="InterPro" id="IPR001633">
    <property type="entry name" value="EAL_dom"/>
</dbReference>
<dbReference type="OrthoDB" id="9804751at2"/>
<feature type="domain" description="EAL" evidence="1">
    <location>
        <begin position="1"/>
        <end position="197"/>
    </location>
</feature>
<comment type="caution">
    <text evidence="2">The sequence shown here is derived from an EMBL/GenBank/DDBJ whole genome shotgun (WGS) entry which is preliminary data.</text>
</comment>
<dbReference type="EMBL" id="LTAY01000092">
    <property type="protein sequence ID" value="OPX46144.1"/>
    <property type="molecule type" value="Genomic_DNA"/>
</dbReference>
<proteinExistence type="predicted"/>
<organism evidence="2 4">
    <name type="scientific">Clostridium thermobutyricum DSM 4928</name>
    <dbReference type="NCBI Taxonomy" id="1121339"/>
    <lineage>
        <taxon>Bacteria</taxon>
        <taxon>Bacillati</taxon>
        <taxon>Bacillota</taxon>
        <taxon>Clostridia</taxon>
        <taxon>Eubacteriales</taxon>
        <taxon>Clostridiaceae</taxon>
        <taxon>Clostridium</taxon>
    </lineage>
</organism>
<dbReference type="SUPFAM" id="SSF141868">
    <property type="entry name" value="EAL domain-like"/>
    <property type="match status" value="1"/>
</dbReference>
<name>A0A1V4SRM4_9CLOT</name>
<dbReference type="Proteomes" id="UP000191448">
    <property type="component" value="Unassembled WGS sequence"/>
</dbReference>
<dbReference type="InterPro" id="IPR035919">
    <property type="entry name" value="EAL_sf"/>
</dbReference>
<reference evidence="2 4" key="1">
    <citation type="submission" date="2016-02" db="EMBL/GenBank/DDBJ databases">
        <title>Genome sequence of Clostridium thermobutyricum DSM 4928.</title>
        <authorList>
            <person name="Poehlein A."/>
            <person name="Daniel R."/>
        </authorList>
    </citation>
    <scope>NUCLEOTIDE SEQUENCE [LARGE SCALE GENOMIC DNA]</scope>
    <source>
        <strain evidence="2 4">DSM 4928</strain>
    </source>
</reference>
<evidence type="ECO:0000313" key="3">
    <source>
        <dbReference type="EMBL" id="OPX46144.1"/>
    </source>
</evidence>
<dbReference type="AlphaFoldDB" id="A0A1V4SRM4"/>
<evidence type="ECO:0000313" key="2">
    <source>
        <dbReference type="EMBL" id="OPX46095.1"/>
    </source>
</evidence>
<sequence length="197" mass="23117">MNIFLAKQGIYNRQNEIVAYELLYRNSYKNYYDENVDGNYATLQVVSNILNIGKENLIEDKRAFINFSKKCLINGLVNTLSKDNIVVEILENIDPTEEVKRKIKELKDEGYIIALDDVTLNIKYIEFVELVDIYKIDFIDTTKKDRNIILSKIRSINPKAKFLAEKIECKEDYEEAFCEGYDYFQGYYLSKPIVVQE</sequence>
<protein>
    <submittedName>
        <fullName evidence="2">Biofilm formation regulator HmsP</fullName>
    </submittedName>
</protein>
<dbReference type="RefSeq" id="WP_080024085.1">
    <property type="nucleotide sequence ID" value="NZ_LTAY01000092.1"/>
</dbReference>
<gene>
    <name evidence="2" type="ORF">CLTHE_29120</name>
    <name evidence="3" type="ORF">CLTHE_29610</name>
</gene>